<accession>A0ABZ2LY24</accession>
<dbReference type="PANTHER" id="PTHR43130">
    <property type="entry name" value="ARAC-FAMILY TRANSCRIPTIONAL REGULATOR"/>
    <property type="match status" value="1"/>
</dbReference>
<name>A0ABZ2LY24_9BACT</name>
<dbReference type="InterPro" id="IPR052158">
    <property type="entry name" value="INH-QAR"/>
</dbReference>
<dbReference type="SUPFAM" id="SSF52317">
    <property type="entry name" value="Class I glutamine amidotransferase-like"/>
    <property type="match status" value="1"/>
</dbReference>
<dbReference type="PROSITE" id="PS01124">
    <property type="entry name" value="HTH_ARAC_FAMILY_2"/>
    <property type="match status" value="1"/>
</dbReference>
<dbReference type="InterPro" id="IPR029062">
    <property type="entry name" value="Class_I_gatase-like"/>
</dbReference>
<protein>
    <submittedName>
        <fullName evidence="2">Helix-turn-helix domain-containing protein</fullName>
    </submittedName>
</protein>
<dbReference type="Pfam" id="PF12833">
    <property type="entry name" value="HTH_18"/>
    <property type="match status" value="1"/>
</dbReference>
<dbReference type="CDD" id="cd03138">
    <property type="entry name" value="GATase1_AraC_2"/>
    <property type="match status" value="1"/>
</dbReference>
<gene>
    <name evidence="2" type="ORF">LZC94_46450</name>
</gene>
<keyword evidence="3" id="KW-1185">Reference proteome</keyword>
<evidence type="ECO:0000259" key="1">
    <source>
        <dbReference type="PROSITE" id="PS01124"/>
    </source>
</evidence>
<dbReference type="EMBL" id="CP089984">
    <property type="protein sequence ID" value="WXB15250.1"/>
    <property type="molecule type" value="Genomic_DNA"/>
</dbReference>
<dbReference type="PANTHER" id="PTHR43130:SF11">
    <property type="entry name" value="TRANSCRIPTIONAL REGULATORY PROTEIN"/>
    <property type="match status" value="1"/>
</dbReference>
<dbReference type="RefSeq" id="WP_394824875.1">
    <property type="nucleotide sequence ID" value="NZ_CP089984.1"/>
</dbReference>
<sequence length="319" mass="35098">MKIAVLALDDVFDTGLAAVLDTLETANELGGRAQQNEIARISTRERVRTHHGFVVPLSPIPKRAPDLVIVPALACKQPDTIVAALDRPDVREAAALLARWHARGARVAAACTGTFVLGQSGLLDGHRATTTWWLGPTFRRAFPSVELDDEQMLVADRRVLTAGAALAHIDLALAVIRERSPSLASLVARHLLVDDRPSQAPFIAPGYVAYDDDLVKRFETWTRRHIAEPFELAKVARAVGASERTLQRRIRLVLGKSPVAFVQELRLERATHLLRVTHDSVDTIARAVGYEDGATLRLLIRRKLRTGVRELRGVRLSAS</sequence>
<organism evidence="2 3">
    <name type="scientific">Pendulispora albinea</name>
    <dbReference type="NCBI Taxonomy" id="2741071"/>
    <lineage>
        <taxon>Bacteria</taxon>
        <taxon>Pseudomonadati</taxon>
        <taxon>Myxococcota</taxon>
        <taxon>Myxococcia</taxon>
        <taxon>Myxococcales</taxon>
        <taxon>Sorangiineae</taxon>
        <taxon>Pendulisporaceae</taxon>
        <taxon>Pendulispora</taxon>
    </lineage>
</organism>
<dbReference type="InterPro" id="IPR002818">
    <property type="entry name" value="DJ-1/PfpI"/>
</dbReference>
<dbReference type="InterPro" id="IPR018060">
    <property type="entry name" value="HTH_AraC"/>
</dbReference>
<dbReference type="Proteomes" id="UP001370348">
    <property type="component" value="Chromosome"/>
</dbReference>
<dbReference type="Pfam" id="PF01965">
    <property type="entry name" value="DJ-1_PfpI"/>
    <property type="match status" value="1"/>
</dbReference>
<reference evidence="2 3" key="1">
    <citation type="submission" date="2021-12" db="EMBL/GenBank/DDBJ databases">
        <title>Discovery of the Pendulisporaceae a myxobacterial family with distinct sporulation behavior and unique specialized metabolism.</title>
        <authorList>
            <person name="Garcia R."/>
            <person name="Popoff A."/>
            <person name="Bader C.D."/>
            <person name="Loehr J."/>
            <person name="Walesch S."/>
            <person name="Walt C."/>
            <person name="Boldt J."/>
            <person name="Bunk B."/>
            <person name="Haeckl F.J.F.P.J."/>
            <person name="Gunesch A.P."/>
            <person name="Birkelbach J."/>
            <person name="Nuebel U."/>
            <person name="Pietschmann T."/>
            <person name="Bach T."/>
            <person name="Mueller R."/>
        </authorList>
    </citation>
    <scope>NUCLEOTIDE SEQUENCE [LARGE SCALE GENOMIC DNA]</scope>
    <source>
        <strain evidence="2 3">MSr11954</strain>
    </source>
</reference>
<evidence type="ECO:0000313" key="3">
    <source>
        <dbReference type="Proteomes" id="UP001370348"/>
    </source>
</evidence>
<dbReference type="Gene3D" id="3.40.50.880">
    <property type="match status" value="1"/>
</dbReference>
<evidence type="ECO:0000313" key="2">
    <source>
        <dbReference type="EMBL" id="WXB15250.1"/>
    </source>
</evidence>
<feature type="domain" description="HTH araC/xylS-type" evidence="1">
    <location>
        <begin position="216"/>
        <end position="314"/>
    </location>
</feature>
<dbReference type="Gene3D" id="1.10.10.60">
    <property type="entry name" value="Homeodomain-like"/>
    <property type="match status" value="1"/>
</dbReference>
<dbReference type="SMART" id="SM00342">
    <property type="entry name" value="HTH_ARAC"/>
    <property type="match status" value="1"/>
</dbReference>
<proteinExistence type="predicted"/>